<dbReference type="Gene3D" id="3.40.50.300">
    <property type="entry name" value="P-loop containing nucleotide triphosphate hydrolases"/>
    <property type="match status" value="1"/>
</dbReference>
<dbReference type="PANTHER" id="PTHR43335:SF8">
    <property type="entry name" value="ABC TRANSPORTER, ATP-BINDING PROTEIN"/>
    <property type="match status" value="1"/>
</dbReference>
<proteinExistence type="inferred from homology"/>
<keyword evidence="7" id="KW-1185">Reference proteome</keyword>
<dbReference type="InterPro" id="IPR003593">
    <property type="entry name" value="AAA+_ATPase"/>
</dbReference>
<dbReference type="PROSITE" id="PS50893">
    <property type="entry name" value="ABC_TRANSPORTER_2"/>
    <property type="match status" value="1"/>
</dbReference>
<comment type="caution">
    <text evidence="6">The sequence shown here is derived from an EMBL/GenBank/DDBJ whole genome shotgun (WGS) entry which is preliminary data.</text>
</comment>
<dbReference type="OrthoDB" id="9804819at2"/>
<evidence type="ECO:0000256" key="3">
    <source>
        <dbReference type="ARBA" id="ARBA00022741"/>
    </source>
</evidence>
<evidence type="ECO:0000256" key="1">
    <source>
        <dbReference type="ARBA" id="ARBA00005417"/>
    </source>
</evidence>
<dbReference type="STRING" id="1298598.JCM21714_4136"/>
<reference evidence="6 7" key="1">
    <citation type="journal article" date="2014" name="Genome Announc.">
        <title>Draft Genome Sequence of the Boron-Tolerant and Moderately Halotolerant Bacterium Gracilibacillus boraciitolerans JCM 21714T.</title>
        <authorList>
            <person name="Ahmed I."/>
            <person name="Oshima K."/>
            <person name="Suda W."/>
            <person name="Kitamura K."/>
            <person name="Iida T."/>
            <person name="Ohmori Y."/>
            <person name="Fujiwara T."/>
            <person name="Hattori M."/>
            <person name="Ohkuma M."/>
        </authorList>
    </citation>
    <scope>NUCLEOTIDE SEQUENCE [LARGE SCALE GENOMIC DNA]</scope>
    <source>
        <strain evidence="6 7">JCM 21714</strain>
    </source>
</reference>
<dbReference type="PROSITE" id="PS00211">
    <property type="entry name" value="ABC_TRANSPORTER_1"/>
    <property type="match status" value="1"/>
</dbReference>
<dbReference type="GO" id="GO:0005524">
    <property type="term" value="F:ATP binding"/>
    <property type="evidence" value="ECO:0007669"/>
    <property type="project" value="UniProtKB-KW"/>
</dbReference>
<organism evidence="6 7">
    <name type="scientific">Gracilibacillus boraciitolerans JCM 21714</name>
    <dbReference type="NCBI Taxonomy" id="1298598"/>
    <lineage>
        <taxon>Bacteria</taxon>
        <taxon>Bacillati</taxon>
        <taxon>Bacillota</taxon>
        <taxon>Bacilli</taxon>
        <taxon>Bacillales</taxon>
        <taxon>Bacillaceae</taxon>
        <taxon>Gracilibacillus</taxon>
    </lineage>
</organism>
<dbReference type="InterPro" id="IPR017871">
    <property type="entry name" value="ABC_transporter-like_CS"/>
</dbReference>
<dbReference type="AlphaFoldDB" id="W4VNK3"/>
<dbReference type="InterPro" id="IPR003439">
    <property type="entry name" value="ABC_transporter-like_ATP-bd"/>
</dbReference>
<dbReference type="Proteomes" id="UP000019102">
    <property type="component" value="Unassembled WGS sequence"/>
</dbReference>
<keyword evidence="4" id="KW-0067">ATP-binding</keyword>
<dbReference type="PANTHER" id="PTHR43335">
    <property type="entry name" value="ABC TRANSPORTER, ATP-BINDING PROTEIN"/>
    <property type="match status" value="1"/>
</dbReference>
<dbReference type="EMBL" id="BAVS01000034">
    <property type="protein sequence ID" value="GAE94935.1"/>
    <property type="molecule type" value="Genomic_DNA"/>
</dbReference>
<evidence type="ECO:0000256" key="4">
    <source>
        <dbReference type="ARBA" id="ARBA00022840"/>
    </source>
</evidence>
<evidence type="ECO:0000259" key="5">
    <source>
        <dbReference type="PROSITE" id="PS50893"/>
    </source>
</evidence>
<evidence type="ECO:0000256" key="2">
    <source>
        <dbReference type="ARBA" id="ARBA00022448"/>
    </source>
</evidence>
<gene>
    <name evidence="6" type="ORF">JCM21714_4136</name>
</gene>
<keyword evidence="3" id="KW-0547">Nucleotide-binding</keyword>
<dbReference type="SMART" id="SM00382">
    <property type="entry name" value="AAA"/>
    <property type="match status" value="1"/>
</dbReference>
<dbReference type="CDD" id="cd03268">
    <property type="entry name" value="ABC_BcrA_bacitracin_resist"/>
    <property type="match status" value="1"/>
</dbReference>
<sequence>MTYIIQTHNLTKVYNGAEVVSGVNMYIKKGEIYGFLGPNGSGKTTIMKMITNLVKPTGGEIEVLGEKLSPPTSFEVLKRIGSTIEYPVFYEKLSARKNLDLHCRYMGFHNKNEIDEALKLVNLINVEKKPVKEFSLGMKQRLAIARAVITKPDLLILDEPLNGLDPQGIREMRNLFLNLSSQYGMSLLISSHILGEIEQIADTIGVIREGKILEETSMDIIRGKYVEHLELQVKDQAKAAFVLENELNIDNFRIKEQDSLIHIYDRNISQNDVIQAMVTNQIEIGSIHKKSKSLEDYFLQLIEGGNKDA</sequence>
<evidence type="ECO:0000313" key="7">
    <source>
        <dbReference type="Proteomes" id="UP000019102"/>
    </source>
</evidence>
<comment type="similarity">
    <text evidence="1">Belongs to the ABC transporter superfamily.</text>
</comment>
<dbReference type="SUPFAM" id="SSF52540">
    <property type="entry name" value="P-loop containing nucleoside triphosphate hydrolases"/>
    <property type="match status" value="1"/>
</dbReference>
<name>W4VNK3_9BACI</name>
<feature type="domain" description="ABC transporter" evidence="5">
    <location>
        <begin position="5"/>
        <end position="234"/>
    </location>
</feature>
<dbReference type="GO" id="GO:0016887">
    <property type="term" value="F:ATP hydrolysis activity"/>
    <property type="evidence" value="ECO:0007669"/>
    <property type="project" value="InterPro"/>
</dbReference>
<dbReference type="InterPro" id="IPR027417">
    <property type="entry name" value="P-loop_NTPase"/>
</dbReference>
<keyword evidence="2" id="KW-0813">Transport</keyword>
<dbReference type="eggNOG" id="COG1131">
    <property type="taxonomic scope" value="Bacteria"/>
</dbReference>
<dbReference type="RefSeq" id="WP_035725611.1">
    <property type="nucleotide sequence ID" value="NZ_BAVS01000034.1"/>
</dbReference>
<protein>
    <submittedName>
        <fullName evidence="6">Bacitracin ABC transporter</fullName>
    </submittedName>
</protein>
<evidence type="ECO:0000313" key="6">
    <source>
        <dbReference type="EMBL" id="GAE94935.1"/>
    </source>
</evidence>
<accession>W4VNK3</accession>
<dbReference type="Pfam" id="PF00005">
    <property type="entry name" value="ABC_tran"/>
    <property type="match status" value="1"/>
</dbReference>